<comment type="caution">
    <text evidence="2">The sequence shown here is derived from an EMBL/GenBank/DDBJ whole genome shotgun (WGS) entry which is preliminary data.</text>
</comment>
<accession>A0ABV5AW44</accession>
<feature type="chain" id="PRO_5046790338" description="DUF4878 domain-containing protein" evidence="1">
    <location>
        <begin position="27"/>
        <end position="283"/>
    </location>
</feature>
<dbReference type="EMBL" id="JBHHMI010000015">
    <property type="protein sequence ID" value="MFB5268418.1"/>
    <property type="molecule type" value="Genomic_DNA"/>
</dbReference>
<dbReference type="RefSeq" id="WP_375356618.1">
    <property type="nucleotide sequence ID" value="NZ_JBHHMI010000015.1"/>
</dbReference>
<evidence type="ECO:0000313" key="3">
    <source>
        <dbReference type="Proteomes" id="UP001580346"/>
    </source>
</evidence>
<evidence type="ECO:0000256" key="1">
    <source>
        <dbReference type="SAM" id="SignalP"/>
    </source>
</evidence>
<evidence type="ECO:0000313" key="2">
    <source>
        <dbReference type="EMBL" id="MFB5268418.1"/>
    </source>
</evidence>
<feature type="signal peptide" evidence="1">
    <location>
        <begin position="1"/>
        <end position="26"/>
    </location>
</feature>
<protein>
    <recommendedName>
        <fullName evidence="4">DUF4878 domain-containing protein</fullName>
    </recommendedName>
</protein>
<sequence length="283" mass="31274">MKGKGLFSVALSAALILTLPSIPVFAESDTNDEVQAKQAVVNYLQAIENQDTDELTKWVEDTRFSSLTEQEEQYENQFENDNFTDYTLNDFDENGDSYEATITMTRKATGEVHSLNLPVEKFGDQWKLVVNGQETMSENVKARLQSNQNNEVGEISPNEIKPLAAAVAYWSFSFTRNGVVLPNTSAYSDKFDMTGNSVTINGWQELPGSTRSVTLLYSIVEKGFLGDDVYGETTVAGRYPQNGTWYSTSIRNENSNTPPSDVSIKIYNPSSTIGPSGAGNAYQ</sequence>
<evidence type="ECO:0008006" key="4">
    <source>
        <dbReference type="Google" id="ProtNLM"/>
    </source>
</evidence>
<dbReference type="Proteomes" id="UP001580346">
    <property type="component" value="Unassembled WGS sequence"/>
</dbReference>
<gene>
    <name evidence="2" type="ORF">ACE41H_16770</name>
</gene>
<proteinExistence type="predicted"/>
<keyword evidence="1" id="KW-0732">Signal</keyword>
<name>A0ABV5AW44_9BACL</name>
<organism evidence="2 3">
    <name type="scientific">Paenibacillus enshidis</name>
    <dbReference type="NCBI Taxonomy" id="1458439"/>
    <lineage>
        <taxon>Bacteria</taxon>
        <taxon>Bacillati</taxon>
        <taxon>Bacillota</taxon>
        <taxon>Bacilli</taxon>
        <taxon>Bacillales</taxon>
        <taxon>Paenibacillaceae</taxon>
        <taxon>Paenibacillus</taxon>
    </lineage>
</organism>
<reference evidence="2 3" key="1">
    <citation type="submission" date="2024-09" db="EMBL/GenBank/DDBJ databases">
        <title>Paenibacillus zeirhizospherea sp. nov., isolated from surface of the maize (Zea mays) roots in a horticulture field, Hungary.</title>
        <authorList>
            <person name="Marton D."/>
            <person name="Farkas M."/>
            <person name="Bedics A."/>
            <person name="Toth E."/>
            <person name="Tancsics A."/>
            <person name="Boka K."/>
            <person name="Maroti G."/>
            <person name="Kriszt B."/>
            <person name="Cserhati M."/>
        </authorList>
    </citation>
    <scope>NUCLEOTIDE SEQUENCE [LARGE SCALE GENOMIC DNA]</scope>
    <source>
        <strain evidence="2 3">KCTC 33519</strain>
    </source>
</reference>
<keyword evidence="3" id="KW-1185">Reference proteome</keyword>